<evidence type="ECO:0000259" key="4">
    <source>
        <dbReference type="PROSITE" id="PS51077"/>
    </source>
</evidence>
<dbReference type="KEGG" id="xyk:GT347_03535"/>
<dbReference type="InterPro" id="IPR036390">
    <property type="entry name" value="WH_DNA-bd_sf"/>
</dbReference>
<dbReference type="SMART" id="SM00346">
    <property type="entry name" value="HTH_ICLR"/>
    <property type="match status" value="1"/>
</dbReference>
<dbReference type="InterPro" id="IPR014757">
    <property type="entry name" value="Tscrpt_reg_IclR_C"/>
</dbReference>
<accession>A0A857JBT1</accession>
<dbReference type="InterPro" id="IPR012794">
    <property type="entry name" value="PcaR_PcaU"/>
</dbReference>
<dbReference type="GO" id="GO:0045893">
    <property type="term" value="P:positive regulation of DNA-templated transcription"/>
    <property type="evidence" value="ECO:0007669"/>
    <property type="project" value="InterPro"/>
</dbReference>
<name>A0A857JBT1_9BURK</name>
<dbReference type="Pfam" id="PF09339">
    <property type="entry name" value="HTH_IclR"/>
    <property type="match status" value="1"/>
</dbReference>
<dbReference type="GO" id="GO:0003700">
    <property type="term" value="F:DNA-binding transcription factor activity"/>
    <property type="evidence" value="ECO:0007669"/>
    <property type="project" value="TreeGrafter"/>
</dbReference>
<dbReference type="Pfam" id="PF01614">
    <property type="entry name" value="IclR_C"/>
    <property type="match status" value="1"/>
</dbReference>
<dbReference type="PANTHER" id="PTHR30136:SF34">
    <property type="entry name" value="TRANSCRIPTIONAL REGULATOR"/>
    <property type="match status" value="1"/>
</dbReference>
<dbReference type="PROSITE" id="PS51078">
    <property type="entry name" value="ICLR_ED"/>
    <property type="match status" value="1"/>
</dbReference>
<reference evidence="6 7" key="1">
    <citation type="submission" date="2020-01" db="EMBL/GenBank/DDBJ databases">
        <title>Genome sequencing of strain KACC 21265.</title>
        <authorList>
            <person name="Heo J."/>
            <person name="Kim S.-J."/>
            <person name="Kim J.-S."/>
            <person name="Hong S.-B."/>
            <person name="Kwon S.-W."/>
        </authorList>
    </citation>
    <scope>NUCLEOTIDE SEQUENCE [LARGE SCALE GENOMIC DNA]</scope>
    <source>
        <strain evidence="6 7">KACC 21265</strain>
    </source>
</reference>
<evidence type="ECO:0000256" key="3">
    <source>
        <dbReference type="ARBA" id="ARBA00023163"/>
    </source>
</evidence>
<dbReference type="InterPro" id="IPR005471">
    <property type="entry name" value="Tscrpt_reg_IclR_N"/>
</dbReference>
<dbReference type="SUPFAM" id="SSF55781">
    <property type="entry name" value="GAF domain-like"/>
    <property type="match status" value="1"/>
</dbReference>
<protein>
    <submittedName>
        <fullName evidence="6">Helix-turn-helix domain-containing protein</fullName>
    </submittedName>
</protein>
<dbReference type="Gene3D" id="1.10.10.10">
    <property type="entry name" value="Winged helix-like DNA-binding domain superfamily/Winged helix DNA-binding domain"/>
    <property type="match status" value="1"/>
</dbReference>
<dbReference type="Proteomes" id="UP000464787">
    <property type="component" value="Chromosome"/>
</dbReference>
<organism evidence="6 7">
    <name type="scientific">Xylophilus rhododendri</name>
    <dbReference type="NCBI Taxonomy" id="2697032"/>
    <lineage>
        <taxon>Bacteria</taxon>
        <taxon>Pseudomonadati</taxon>
        <taxon>Pseudomonadota</taxon>
        <taxon>Betaproteobacteria</taxon>
        <taxon>Burkholderiales</taxon>
        <taxon>Xylophilus</taxon>
    </lineage>
</organism>
<keyword evidence="1" id="KW-0805">Transcription regulation</keyword>
<dbReference type="Gene3D" id="3.30.450.40">
    <property type="match status" value="1"/>
</dbReference>
<keyword evidence="3" id="KW-0804">Transcription</keyword>
<evidence type="ECO:0000256" key="2">
    <source>
        <dbReference type="ARBA" id="ARBA00023125"/>
    </source>
</evidence>
<dbReference type="InterPro" id="IPR029016">
    <property type="entry name" value="GAF-like_dom_sf"/>
</dbReference>
<evidence type="ECO:0000259" key="5">
    <source>
        <dbReference type="PROSITE" id="PS51078"/>
    </source>
</evidence>
<sequence length="247" mass="26620">MQSFARGLGVIRSFSADAPRQTITQVAASTGLTRAGARRVLLTLQSLGYAASDGRLFWLTPKILDLGFSYLSSQPLWHLSEPIVEALVAKVKDSSSIAVLDGHEIVYMLRVPTRKVMRVTLGAGSRLPAFSTSLGRVLLAGLDDETLQALLRRHPPQALTEHTLTDPAALLAAVHQARREGFAANDRELETGLVSIAAPIFDRAGRTVAALNVGAAYARDSVARLRQEVLPELLKAAHDISALLQRT</sequence>
<evidence type="ECO:0000256" key="1">
    <source>
        <dbReference type="ARBA" id="ARBA00023015"/>
    </source>
</evidence>
<dbReference type="EMBL" id="CP047650">
    <property type="protein sequence ID" value="QHJ01397.1"/>
    <property type="molecule type" value="Genomic_DNA"/>
</dbReference>
<proteinExistence type="predicted"/>
<dbReference type="PANTHER" id="PTHR30136">
    <property type="entry name" value="HELIX-TURN-HELIX TRANSCRIPTIONAL REGULATOR, ICLR FAMILY"/>
    <property type="match status" value="1"/>
</dbReference>
<dbReference type="PROSITE" id="PS51077">
    <property type="entry name" value="HTH_ICLR"/>
    <property type="match status" value="1"/>
</dbReference>
<dbReference type="GO" id="GO:0045892">
    <property type="term" value="P:negative regulation of DNA-templated transcription"/>
    <property type="evidence" value="ECO:0007669"/>
    <property type="project" value="TreeGrafter"/>
</dbReference>
<dbReference type="InterPro" id="IPR050707">
    <property type="entry name" value="HTH_MetabolicPath_Reg"/>
</dbReference>
<evidence type="ECO:0000313" key="6">
    <source>
        <dbReference type="EMBL" id="QHJ01397.1"/>
    </source>
</evidence>
<feature type="domain" description="IclR-ED" evidence="5">
    <location>
        <begin position="62"/>
        <end position="246"/>
    </location>
</feature>
<keyword evidence="2" id="KW-0238">DNA-binding</keyword>
<feature type="domain" description="HTH iclR-type" evidence="4">
    <location>
        <begin position="1"/>
        <end position="61"/>
    </location>
</feature>
<dbReference type="SUPFAM" id="SSF46785">
    <property type="entry name" value="Winged helix' DNA-binding domain"/>
    <property type="match status" value="1"/>
</dbReference>
<dbReference type="GO" id="GO:0046278">
    <property type="term" value="P:3,4-dihydroxybenzoate metabolic process"/>
    <property type="evidence" value="ECO:0007669"/>
    <property type="project" value="InterPro"/>
</dbReference>
<keyword evidence="7" id="KW-1185">Reference proteome</keyword>
<dbReference type="GO" id="GO:0003677">
    <property type="term" value="F:DNA binding"/>
    <property type="evidence" value="ECO:0007669"/>
    <property type="project" value="UniProtKB-KW"/>
</dbReference>
<dbReference type="NCBIfam" id="TIGR02431">
    <property type="entry name" value="pcaR_pcaU"/>
    <property type="match status" value="1"/>
</dbReference>
<dbReference type="AlphaFoldDB" id="A0A857JBT1"/>
<dbReference type="InterPro" id="IPR036388">
    <property type="entry name" value="WH-like_DNA-bd_sf"/>
</dbReference>
<evidence type="ECO:0000313" key="7">
    <source>
        <dbReference type="Proteomes" id="UP000464787"/>
    </source>
</evidence>
<gene>
    <name evidence="6" type="ORF">GT347_03535</name>
</gene>